<reference evidence="5" key="2">
    <citation type="submission" date="2018-03" db="EMBL/GenBank/DDBJ databases">
        <title>The Triticum urartu genome reveals the dynamic nature of wheat genome evolution.</title>
        <authorList>
            <person name="Ling H."/>
            <person name="Ma B."/>
            <person name="Shi X."/>
            <person name="Liu H."/>
            <person name="Dong L."/>
            <person name="Sun H."/>
            <person name="Cao Y."/>
            <person name="Gao Q."/>
            <person name="Zheng S."/>
            <person name="Li Y."/>
            <person name="Yu Y."/>
            <person name="Du H."/>
            <person name="Qi M."/>
            <person name="Li Y."/>
            <person name="Yu H."/>
            <person name="Cui Y."/>
            <person name="Wang N."/>
            <person name="Chen C."/>
            <person name="Wu H."/>
            <person name="Zhao Y."/>
            <person name="Zhang J."/>
            <person name="Li Y."/>
            <person name="Zhou W."/>
            <person name="Zhang B."/>
            <person name="Hu W."/>
            <person name="Eijk M."/>
            <person name="Tang J."/>
            <person name="Witsenboer H."/>
            <person name="Zhao S."/>
            <person name="Li Z."/>
            <person name="Zhang A."/>
            <person name="Wang D."/>
            <person name="Liang C."/>
        </authorList>
    </citation>
    <scope>NUCLEOTIDE SEQUENCE [LARGE SCALE GENOMIC DNA]</scope>
    <source>
        <strain evidence="5">cv. G1812</strain>
    </source>
</reference>
<dbReference type="GO" id="GO:0005739">
    <property type="term" value="C:mitochondrion"/>
    <property type="evidence" value="ECO:0007669"/>
    <property type="project" value="TreeGrafter"/>
</dbReference>
<dbReference type="PANTHER" id="PTHR18919:SF170">
    <property type="entry name" value="OS01G0110400 PROTEIN"/>
    <property type="match status" value="1"/>
</dbReference>
<evidence type="ECO:0000256" key="3">
    <source>
        <dbReference type="ARBA" id="ARBA00023315"/>
    </source>
</evidence>
<reference evidence="5" key="3">
    <citation type="submission" date="2022-06" db="UniProtKB">
        <authorList>
            <consortium name="EnsemblPlants"/>
        </authorList>
    </citation>
    <scope>IDENTIFICATION</scope>
</reference>
<accession>A0A8R7VB69</accession>
<dbReference type="SUPFAM" id="SSF53901">
    <property type="entry name" value="Thiolase-like"/>
    <property type="match status" value="1"/>
</dbReference>
<keyword evidence="3" id="KW-0012">Acyltransferase</keyword>
<dbReference type="InterPro" id="IPR020616">
    <property type="entry name" value="Thiolase_N"/>
</dbReference>
<feature type="domain" description="Thiolase N-terminal" evidence="4">
    <location>
        <begin position="19"/>
        <end position="75"/>
    </location>
</feature>
<dbReference type="Gramene" id="TuG1812G0700004413.01.T01">
    <property type="protein sequence ID" value="TuG1812G0700004413.01.T01"/>
    <property type="gene ID" value="TuG1812G0700004413.01"/>
</dbReference>
<proteinExistence type="inferred from homology"/>
<dbReference type="Pfam" id="PF00108">
    <property type="entry name" value="Thiolase_N"/>
    <property type="match status" value="1"/>
</dbReference>
<evidence type="ECO:0000256" key="2">
    <source>
        <dbReference type="ARBA" id="ARBA00022679"/>
    </source>
</evidence>
<dbReference type="GO" id="GO:0006635">
    <property type="term" value="P:fatty acid beta-oxidation"/>
    <property type="evidence" value="ECO:0007669"/>
    <property type="project" value="TreeGrafter"/>
</dbReference>
<sequence>MAPSPSTCAPDGGLDPMDVCVVGVASMPINALLGCLSSLPATKLGSVAIQGALRRVNVDPALVPEVSMGNILSTKLG</sequence>
<keyword evidence="6" id="KW-1185">Reference proteome</keyword>
<dbReference type="GO" id="GO:0003985">
    <property type="term" value="F:acetyl-CoA C-acetyltransferase activity"/>
    <property type="evidence" value="ECO:0007669"/>
    <property type="project" value="TreeGrafter"/>
</dbReference>
<evidence type="ECO:0000259" key="4">
    <source>
        <dbReference type="Pfam" id="PF00108"/>
    </source>
</evidence>
<comment type="similarity">
    <text evidence="1">Belongs to the thiolase-like superfamily. Thiolase family.</text>
</comment>
<dbReference type="InterPro" id="IPR016039">
    <property type="entry name" value="Thiolase-like"/>
</dbReference>
<evidence type="ECO:0000256" key="1">
    <source>
        <dbReference type="ARBA" id="ARBA00010982"/>
    </source>
</evidence>
<keyword evidence="2" id="KW-0808">Transferase</keyword>
<dbReference type="EnsemblPlants" id="TuG1812G0700004413.01.T01">
    <property type="protein sequence ID" value="TuG1812G0700004413.01.T01"/>
    <property type="gene ID" value="TuG1812G0700004413.01"/>
</dbReference>
<dbReference type="Gene3D" id="3.40.47.10">
    <property type="match status" value="1"/>
</dbReference>
<dbReference type="AlphaFoldDB" id="A0A8R7VB69"/>
<organism evidence="5 6">
    <name type="scientific">Triticum urartu</name>
    <name type="common">Red wild einkorn</name>
    <name type="synonym">Crithodium urartu</name>
    <dbReference type="NCBI Taxonomy" id="4572"/>
    <lineage>
        <taxon>Eukaryota</taxon>
        <taxon>Viridiplantae</taxon>
        <taxon>Streptophyta</taxon>
        <taxon>Embryophyta</taxon>
        <taxon>Tracheophyta</taxon>
        <taxon>Spermatophyta</taxon>
        <taxon>Magnoliopsida</taxon>
        <taxon>Liliopsida</taxon>
        <taxon>Poales</taxon>
        <taxon>Poaceae</taxon>
        <taxon>BOP clade</taxon>
        <taxon>Pooideae</taxon>
        <taxon>Triticodae</taxon>
        <taxon>Triticeae</taxon>
        <taxon>Triticinae</taxon>
        <taxon>Triticum</taxon>
    </lineage>
</organism>
<name>A0A8R7VB69_TRIUA</name>
<evidence type="ECO:0000313" key="6">
    <source>
        <dbReference type="Proteomes" id="UP000015106"/>
    </source>
</evidence>
<reference evidence="6" key="1">
    <citation type="journal article" date="2013" name="Nature">
        <title>Draft genome of the wheat A-genome progenitor Triticum urartu.</title>
        <authorList>
            <person name="Ling H.Q."/>
            <person name="Zhao S."/>
            <person name="Liu D."/>
            <person name="Wang J."/>
            <person name="Sun H."/>
            <person name="Zhang C."/>
            <person name="Fan H."/>
            <person name="Li D."/>
            <person name="Dong L."/>
            <person name="Tao Y."/>
            <person name="Gao C."/>
            <person name="Wu H."/>
            <person name="Li Y."/>
            <person name="Cui Y."/>
            <person name="Guo X."/>
            <person name="Zheng S."/>
            <person name="Wang B."/>
            <person name="Yu K."/>
            <person name="Liang Q."/>
            <person name="Yang W."/>
            <person name="Lou X."/>
            <person name="Chen J."/>
            <person name="Feng M."/>
            <person name="Jian J."/>
            <person name="Zhang X."/>
            <person name="Luo G."/>
            <person name="Jiang Y."/>
            <person name="Liu J."/>
            <person name="Wang Z."/>
            <person name="Sha Y."/>
            <person name="Zhang B."/>
            <person name="Wu H."/>
            <person name="Tang D."/>
            <person name="Shen Q."/>
            <person name="Xue P."/>
            <person name="Zou S."/>
            <person name="Wang X."/>
            <person name="Liu X."/>
            <person name="Wang F."/>
            <person name="Yang Y."/>
            <person name="An X."/>
            <person name="Dong Z."/>
            <person name="Zhang K."/>
            <person name="Zhang X."/>
            <person name="Luo M.C."/>
            <person name="Dvorak J."/>
            <person name="Tong Y."/>
            <person name="Wang J."/>
            <person name="Yang H."/>
            <person name="Li Z."/>
            <person name="Wang D."/>
            <person name="Zhang A."/>
            <person name="Wang J."/>
        </authorList>
    </citation>
    <scope>NUCLEOTIDE SEQUENCE</scope>
    <source>
        <strain evidence="6">cv. G1812</strain>
    </source>
</reference>
<dbReference type="Proteomes" id="UP000015106">
    <property type="component" value="Chromosome 7"/>
</dbReference>
<evidence type="ECO:0000313" key="5">
    <source>
        <dbReference type="EnsemblPlants" id="TuG1812G0700004413.01.T01"/>
    </source>
</evidence>
<protein>
    <recommendedName>
        <fullName evidence="4">Thiolase N-terminal domain-containing protein</fullName>
    </recommendedName>
</protein>
<dbReference type="PANTHER" id="PTHR18919">
    <property type="entry name" value="ACETYL-COA C-ACYLTRANSFERASE"/>
    <property type="match status" value="1"/>
</dbReference>